<gene>
    <name evidence="16" type="primary">AVEN_206329_1</name>
    <name evidence="16" type="ORF">CDAR_304031</name>
</gene>
<feature type="domain" description="Ionotropic glutamate receptor L-glutamate and glycine-binding" evidence="15">
    <location>
        <begin position="21"/>
        <end position="112"/>
    </location>
</feature>
<sequence>MFCPSLVRVAVLHKPETVVRVNEDGPQTYLGDEGKFLKEIIQGLNAEFRLVFAEDQSWGQQKADGNWTGMTGKLQKDLADIAIYFMGVTEKRMAVVDFSPTYTTSKMTFAIGKEGYLPKSLAFIKTFDSTIWIALVVVLLLMPLIFKVLLHVKNSYNQLLFMLTMCILCQSVENRNNSVKYRIVLSSWLIFATVLSFSYSAVVFSLLTLPGEIRRIRNFQELSEAVVKKNYKCYIPRGSSLLDLLLQSDKKYLNALGQAIATNGWYINDVPLPLNDQMGTRAAMMGGGAWLSVAAGPEIWKHNYISEDSLATLHFAVAMKKNFCLKKKLVRVIYRLNNAGIYQKQRDDTAFQMWSKVPEKRRNVVLETQALSLTDLAGAFLSLLAGIILATLCFICEIVCVRCMKRNNS</sequence>
<dbReference type="EMBL" id="BPLQ01003498">
    <property type="protein sequence ID" value="GIY00943.1"/>
    <property type="molecule type" value="Genomic_DNA"/>
</dbReference>
<dbReference type="PANTHER" id="PTHR42643">
    <property type="entry name" value="IONOTROPIC RECEPTOR 20A-RELATED"/>
    <property type="match status" value="1"/>
</dbReference>
<feature type="transmembrane region" description="Helical" evidence="13">
    <location>
        <begin position="129"/>
        <end position="150"/>
    </location>
</feature>
<name>A0AAV4PU41_9ARAC</name>
<dbReference type="Proteomes" id="UP001054837">
    <property type="component" value="Unassembled WGS sequence"/>
</dbReference>
<dbReference type="SUPFAM" id="SSF53850">
    <property type="entry name" value="Periplasmic binding protein-like II"/>
    <property type="match status" value="1"/>
</dbReference>
<evidence type="ECO:0000256" key="9">
    <source>
        <dbReference type="ARBA" id="ARBA00023170"/>
    </source>
</evidence>
<comment type="subcellular location">
    <subcellularLocation>
        <location evidence="1">Cell membrane</location>
        <topology evidence="1">Multi-pass membrane protein</topology>
    </subcellularLocation>
</comment>
<keyword evidence="17" id="KW-1185">Reference proteome</keyword>
<keyword evidence="11" id="KW-1071">Ligand-gated ion channel</keyword>
<evidence type="ECO:0000256" key="6">
    <source>
        <dbReference type="ARBA" id="ARBA00022989"/>
    </source>
</evidence>
<evidence type="ECO:0000256" key="7">
    <source>
        <dbReference type="ARBA" id="ARBA00023065"/>
    </source>
</evidence>
<dbReference type="InterPro" id="IPR019594">
    <property type="entry name" value="Glu/Gly-bd"/>
</dbReference>
<evidence type="ECO:0000259" key="14">
    <source>
        <dbReference type="Pfam" id="PF00060"/>
    </source>
</evidence>
<evidence type="ECO:0000256" key="3">
    <source>
        <dbReference type="ARBA" id="ARBA00022448"/>
    </source>
</evidence>
<feature type="transmembrane region" description="Helical" evidence="13">
    <location>
        <begin position="376"/>
        <end position="401"/>
    </location>
</feature>
<evidence type="ECO:0000256" key="2">
    <source>
        <dbReference type="ARBA" id="ARBA00008685"/>
    </source>
</evidence>
<dbReference type="Gene3D" id="1.10.287.70">
    <property type="match status" value="1"/>
</dbReference>
<keyword evidence="4" id="KW-1003">Cell membrane</keyword>
<dbReference type="GO" id="GO:0015276">
    <property type="term" value="F:ligand-gated monoatomic ion channel activity"/>
    <property type="evidence" value="ECO:0007669"/>
    <property type="project" value="InterPro"/>
</dbReference>
<dbReference type="AlphaFoldDB" id="A0AAV4PU41"/>
<comment type="caution">
    <text evidence="16">The sequence shown here is derived from an EMBL/GenBank/DDBJ whole genome shotgun (WGS) entry which is preliminary data.</text>
</comment>
<evidence type="ECO:0000256" key="10">
    <source>
        <dbReference type="ARBA" id="ARBA00023180"/>
    </source>
</evidence>
<comment type="similarity">
    <text evidence="2">Belongs to the glutamate-gated ion channel (TC 1.A.10.1) family.</text>
</comment>
<feature type="transmembrane region" description="Helical" evidence="13">
    <location>
        <begin position="184"/>
        <end position="207"/>
    </location>
</feature>
<evidence type="ECO:0000256" key="1">
    <source>
        <dbReference type="ARBA" id="ARBA00004651"/>
    </source>
</evidence>
<evidence type="ECO:0000313" key="17">
    <source>
        <dbReference type="Proteomes" id="UP001054837"/>
    </source>
</evidence>
<keyword evidence="12" id="KW-0407">Ion channel</keyword>
<dbReference type="InterPro" id="IPR001320">
    <property type="entry name" value="Iontro_rcpt_C"/>
</dbReference>
<keyword evidence="6 13" id="KW-1133">Transmembrane helix</keyword>
<dbReference type="GO" id="GO:0050906">
    <property type="term" value="P:detection of stimulus involved in sensory perception"/>
    <property type="evidence" value="ECO:0007669"/>
    <property type="project" value="UniProtKB-ARBA"/>
</dbReference>
<keyword evidence="10" id="KW-0325">Glycoprotein</keyword>
<dbReference type="Gene3D" id="3.40.190.10">
    <property type="entry name" value="Periplasmic binding protein-like II"/>
    <property type="match status" value="1"/>
</dbReference>
<dbReference type="PANTHER" id="PTHR42643:SF38">
    <property type="entry name" value="IONOTROPIC RECEPTOR 100A"/>
    <property type="match status" value="1"/>
</dbReference>
<evidence type="ECO:0000313" key="16">
    <source>
        <dbReference type="EMBL" id="GIY00943.1"/>
    </source>
</evidence>
<dbReference type="Pfam" id="PF00060">
    <property type="entry name" value="Lig_chan"/>
    <property type="match status" value="1"/>
</dbReference>
<evidence type="ECO:0000256" key="11">
    <source>
        <dbReference type="ARBA" id="ARBA00023286"/>
    </source>
</evidence>
<evidence type="ECO:0000259" key="15">
    <source>
        <dbReference type="Pfam" id="PF10613"/>
    </source>
</evidence>
<proteinExistence type="inferred from homology"/>
<organism evidence="16 17">
    <name type="scientific">Caerostris darwini</name>
    <dbReference type="NCBI Taxonomy" id="1538125"/>
    <lineage>
        <taxon>Eukaryota</taxon>
        <taxon>Metazoa</taxon>
        <taxon>Ecdysozoa</taxon>
        <taxon>Arthropoda</taxon>
        <taxon>Chelicerata</taxon>
        <taxon>Arachnida</taxon>
        <taxon>Araneae</taxon>
        <taxon>Araneomorphae</taxon>
        <taxon>Entelegynae</taxon>
        <taxon>Araneoidea</taxon>
        <taxon>Araneidae</taxon>
        <taxon>Caerostris</taxon>
    </lineage>
</organism>
<evidence type="ECO:0000256" key="12">
    <source>
        <dbReference type="ARBA" id="ARBA00023303"/>
    </source>
</evidence>
<evidence type="ECO:0000256" key="5">
    <source>
        <dbReference type="ARBA" id="ARBA00022692"/>
    </source>
</evidence>
<accession>A0AAV4PU41</accession>
<keyword evidence="5 13" id="KW-0812">Transmembrane</keyword>
<protein>
    <submittedName>
        <fullName evidence="16">Uncharacterized protein</fullName>
    </submittedName>
</protein>
<keyword evidence="7" id="KW-0406">Ion transport</keyword>
<dbReference type="GO" id="GO:0005886">
    <property type="term" value="C:plasma membrane"/>
    <property type="evidence" value="ECO:0007669"/>
    <property type="project" value="UniProtKB-SubCell"/>
</dbReference>
<reference evidence="16 17" key="1">
    <citation type="submission" date="2021-06" db="EMBL/GenBank/DDBJ databases">
        <title>Caerostris darwini draft genome.</title>
        <authorList>
            <person name="Kono N."/>
            <person name="Arakawa K."/>
        </authorList>
    </citation>
    <scope>NUCLEOTIDE SEQUENCE [LARGE SCALE GENOMIC DNA]</scope>
</reference>
<keyword evidence="3" id="KW-0813">Transport</keyword>
<dbReference type="Pfam" id="PF10613">
    <property type="entry name" value="Lig_chan-Glu_bd"/>
    <property type="match status" value="1"/>
</dbReference>
<evidence type="ECO:0000256" key="13">
    <source>
        <dbReference type="SAM" id="Phobius"/>
    </source>
</evidence>
<keyword evidence="8 13" id="KW-0472">Membrane</keyword>
<evidence type="ECO:0000256" key="8">
    <source>
        <dbReference type="ARBA" id="ARBA00023136"/>
    </source>
</evidence>
<evidence type="ECO:0000256" key="4">
    <source>
        <dbReference type="ARBA" id="ARBA00022475"/>
    </source>
</evidence>
<dbReference type="InterPro" id="IPR052192">
    <property type="entry name" value="Insect_Ionotropic_Sensory_Rcpt"/>
</dbReference>
<feature type="domain" description="Ionotropic glutamate receptor C-terminal" evidence="14">
    <location>
        <begin position="160"/>
        <end position="387"/>
    </location>
</feature>
<keyword evidence="9" id="KW-0675">Receptor</keyword>